<dbReference type="Gene3D" id="1.10.357.10">
    <property type="entry name" value="Tetracycline Repressor, domain 2"/>
    <property type="match status" value="1"/>
</dbReference>
<evidence type="ECO:0000313" key="6">
    <source>
        <dbReference type="Proteomes" id="UP001478817"/>
    </source>
</evidence>
<keyword evidence="6" id="KW-1185">Reference proteome</keyword>
<organism evidence="5 6">
    <name type="scientific">Paratractidigestivibacter faecalis</name>
    <dbReference type="NCBI Taxonomy" id="2292441"/>
    <lineage>
        <taxon>Bacteria</taxon>
        <taxon>Bacillati</taxon>
        <taxon>Actinomycetota</taxon>
        <taxon>Coriobacteriia</taxon>
        <taxon>Coriobacteriales</taxon>
        <taxon>Atopobiaceae</taxon>
        <taxon>Paratractidigestivibacter</taxon>
    </lineage>
</organism>
<dbReference type="InterPro" id="IPR001647">
    <property type="entry name" value="HTH_TetR"/>
</dbReference>
<dbReference type="Pfam" id="PF14278">
    <property type="entry name" value="TetR_C_8"/>
    <property type="match status" value="1"/>
</dbReference>
<feature type="DNA-binding region" description="H-T-H motif" evidence="2">
    <location>
        <begin position="47"/>
        <end position="66"/>
    </location>
</feature>
<proteinExistence type="predicted"/>
<dbReference type="PROSITE" id="PS50977">
    <property type="entry name" value="HTH_TETR_2"/>
    <property type="match status" value="1"/>
</dbReference>
<feature type="domain" description="HTH tetR-type" evidence="4">
    <location>
        <begin position="23"/>
        <end position="84"/>
    </location>
</feature>
<keyword evidence="1 2" id="KW-0238">DNA-binding</keyword>
<dbReference type="Proteomes" id="UP001478817">
    <property type="component" value="Unassembled WGS sequence"/>
</dbReference>
<dbReference type="Pfam" id="PF00440">
    <property type="entry name" value="TetR_N"/>
    <property type="match status" value="1"/>
</dbReference>
<feature type="region of interest" description="Disordered" evidence="3">
    <location>
        <begin position="1"/>
        <end position="24"/>
    </location>
</feature>
<name>A0ABV1IF21_9ACTN</name>
<dbReference type="InterPro" id="IPR039532">
    <property type="entry name" value="TetR_C_Firmicutes"/>
</dbReference>
<evidence type="ECO:0000259" key="4">
    <source>
        <dbReference type="PROSITE" id="PS50977"/>
    </source>
</evidence>
<evidence type="ECO:0000256" key="3">
    <source>
        <dbReference type="SAM" id="MobiDB-lite"/>
    </source>
</evidence>
<accession>A0ABV1IF21</accession>
<evidence type="ECO:0000313" key="5">
    <source>
        <dbReference type="EMBL" id="MEQ2637499.1"/>
    </source>
</evidence>
<dbReference type="RefSeq" id="WP_349182014.1">
    <property type="nucleotide sequence ID" value="NZ_JBBNGS010000005.1"/>
</dbReference>
<evidence type="ECO:0000256" key="1">
    <source>
        <dbReference type="ARBA" id="ARBA00023125"/>
    </source>
</evidence>
<dbReference type="InterPro" id="IPR050624">
    <property type="entry name" value="HTH-type_Tx_Regulator"/>
</dbReference>
<gene>
    <name evidence="5" type="ORF">AAAT05_03990</name>
</gene>
<evidence type="ECO:0000256" key="2">
    <source>
        <dbReference type="PROSITE-ProRule" id="PRU00335"/>
    </source>
</evidence>
<dbReference type="InterPro" id="IPR009057">
    <property type="entry name" value="Homeodomain-like_sf"/>
</dbReference>
<protein>
    <submittedName>
        <fullName evidence="5">TetR/AcrR family transcriptional regulator C-terminal domain-containing protein</fullName>
    </submittedName>
</protein>
<dbReference type="EMBL" id="JBBNGS010000005">
    <property type="protein sequence ID" value="MEQ2637499.1"/>
    <property type="molecule type" value="Genomic_DNA"/>
</dbReference>
<reference evidence="5 6" key="1">
    <citation type="submission" date="2024-04" db="EMBL/GenBank/DDBJ databases">
        <title>Human intestinal bacterial collection.</title>
        <authorList>
            <person name="Pauvert C."/>
            <person name="Hitch T.C.A."/>
            <person name="Clavel T."/>
        </authorList>
    </citation>
    <scope>NUCLEOTIDE SEQUENCE [LARGE SCALE GENOMIC DNA]</scope>
    <source>
        <strain evidence="5 6">CLA-AA-H197</strain>
    </source>
</reference>
<dbReference type="PANTHER" id="PTHR43479">
    <property type="entry name" value="ACREF/ENVCD OPERON REPRESSOR-RELATED"/>
    <property type="match status" value="1"/>
</dbReference>
<dbReference type="PANTHER" id="PTHR43479:SF7">
    <property type="entry name" value="TETR-FAMILY TRANSCRIPTIONAL REGULATOR"/>
    <property type="match status" value="1"/>
</dbReference>
<sequence>MHQALRDAVASPPVPQSTDRRSVRTRRALRQALAEEIDATGDLTRVTVTAVTERAGVTRRTFYSHFRDIPDLVNQIEAETLAELRSHVVRISECHLSQLQDALNRQEPAPGSIELLTCVRERGDYLRPLLGDGGDPAFAERLKRMVREVASDRALDGIDLRALGSFFDYYLTFAISAEVGVLIRWLEGGMREPVGTMARLMTALMFVRPGDLYGSHIEFDIPSFALATLSPQGGEK</sequence>
<comment type="caution">
    <text evidence="5">The sequence shown here is derived from an EMBL/GenBank/DDBJ whole genome shotgun (WGS) entry which is preliminary data.</text>
</comment>
<dbReference type="SUPFAM" id="SSF46689">
    <property type="entry name" value="Homeodomain-like"/>
    <property type="match status" value="1"/>
</dbReference>